<proteinExistence type="predicted"/>
<dbReference type="InterPro" id="IPR043822">
    <property type="entry name" value="EsV_1_7_cys"/>
</dbReference>
<dbReference type="Pfam" id="PF19114">
    <property type="entry name" value="EsV_1_7_cys"/>
    <property type="match status" value="3"/>
</dbReference>
<protein>
    <submittedName>
        <fullName evidence="1">Unnamed protein product</fullName>
    </submittedName>
</protein>
<comment type="caution">
    <text evidence="1">The sequence shown here is derived from an EMBL/GenBank/DDBJ whole genome shotgun (WGS) entry which is preliminary data.</text>
</comment>
<dbReference type="Proteomes" id="UP001165121">
    <property type="component" value="Unassembled WGS sequence"/>
</dbReference>
<name>A0A9W6YEG9_9STRA</name>
<dbReference type="EMBL" id="BSXT01006276">
    <property type="protein sequence ID" value="GMF62269.1"/>
    <property type="molecule type" value="Genomic_DNA"/>
</dbReference>
<sequence length="198" mass="22115">MAFPYIGYSRVVCRTGDQKHPVRLGQFNCFATHCAKCGPALGMRSVFSRHGFCQFELDNGTGCAAEATFSINGEPRCNKHKEDQAKDSCRCQEPGCMKFKVQHDYCNRHAMDNRIAISTNCVDCREMEILKTGSNGSEVGRLCLSCTKTRVKYPPKCRWWRIAGYMGTKCTTMVANYGPEGGKPTYCAKCRVTCGHPH</sequence>
<evidence type="ECO:0000313" key="2">
    <source>
        <dbReference type="Proteomes" id="UP001165121"/>
    </source>
</evidence>
<gene>
    <name evidence="1" type="ORF">Pfra01_002716800</name>
</gene>
<reference evidence="1" key="1">
    <citation type="submission" date="2023-04" db="EMBL/GenBank/DDBJ databases">
        <title>Phytophthora fragariaefolia NBRC 109709.</title>
        <authorList>
            <person name="Ichikawa N."/>
            <person name="Sato H."/>
            <person name="Tonouchi N."/>
        </authorList>
    </citation>
    <scope>NUCLEOTIDE SEQUENCE</scope>
    <source>
        <strain evidence="1">NBRC 109709</strain>
    </source>
</reference>
<dbReference type="AlphaFoldDB" id="A0A9W6YEG9"/>
<dbReference type="OrthoDB" id="143101at2759"/>
<organism evidence="1 2">
    <name type="scientific">Phytophthora fragariaefolia</name>
    <dbReference type="NCBI Taxonomy" id="1490495"/>
    <lineage>
        <taxon>Eukaryota</taxon>
        <taxon>Sar</taxon>
        <taxon>Stramenopiles</taxon>
        <taxon>Oomycota</taxon>
        <taxon>Peronosporomycetes</taxon>
        <taxon>Peronosporales</taxon>
        <taxon>Peronosporaceae</taxon>
        <taxon>Phytophthora</taxon>
    </lineage>
</organism>
<keyword evidence="2" id="KW-1185">Reference proteome</keyword>
<evidence type="ECO:0000313" key="1">
    <source>
        <dbReference type="EMBL" id="GMF62269.1"/>
    </source>
</evidence>
<accession>A0A9W6YEG9</accession>